<dbReference type="InterPro" id="IPR000551">
    <property type="entry name" value="MerR-type_HTH_dom"/>
</dbReference>
<keyword evidence="1" id="KW-0678">Repressor</keyword>
<comment type="caution">
    <text evidence="6">The sequence shown here is derived from an EMBL/GenBank/DDBJ whole genome shotgun (WGS) entry which is preliminary data.</text>
</comment>
<dbReference type="InterPro" id="IPR047057">
    <property type="entry name" value="MerR_fam"/>
</dbReference>
<reference evidence="7" key="1">
    <citation type="journal article" date="2019" name="Int. J. Syst. Evol. Microbiol.">
        <title>The Global Catalogue of Microorganisms (GCM) 10K type strain sequencing project: providing services to taxonomists for standard genome sequencing and annotation.</title>
        <authorList>
            <consortium name="The Broad Institute Genomics Platform"/>
            <consortium name="The Broad Institute Genome Sequencing Center for Infectious Disease"/>
            <person name="Wu L."/>
            <person name="Ma J."/>
        </authorList>
    </citation>
    <scope>NUCLEOTIDE SEQUENCE [LARGE SCALE GENOMIC DNA]</scope>
    <source>
        <strain evidence="7">JCM 17440</strain>
    </source>
</reference>
<dbReference type="PANTHER" id="PTHR30204">
    <property type="entry name" value="REDOX-CYCLING DRUG-SENSING TRANSCRIPTIONAL ACTIVATOR SOXR"/>
    <property type="match status" value="1"/>
</dbReference>
<evidence type="ECO:0000259" key="5">
    <source>
        <dbReference type="PROSITE" id="PS50937"/>
    </source>
</evidence>
<organism evidence="6 7">
    <name type="scientific">Actinomadura meridiana</name>
    <dbReference type="NCBI Taxonomy" id="559626"/>
    <lineage>
        <taxon>Bacteria</taxon>
        <taxon>Bacillati</taxon>
        <taxon>Actinomycetota</taxon>
        <taxon>Actinomycetes</taxon>
        <taxon>Streptosporangiales</taxon>
        <taxon>Thermomonosporaceae</taxon>
        <taxon>Actinomadura</taxon>
    </lineage>
</organism>
<evidence type="ECO:0000256" key="3">
    <source>
        <dbReference type="ARBA" id="ARBA00023125"/>
    </source>
</evidence>
<dbReference type="EMBL" id="BAABAS010000004">
    <property type="protein sequence ID" value="GAA4227305.1"/>
    <property type="molecule type" value="Genomic_DNA"/>
</dbReference>
<dbReference type="SUPFAM" id="SSF46955">
    <property type="entry name" value="Putative DNA-binding domain"/>
    <property type="match status" value="1"/>
</dbReference>
<evidence type="ECO:0000313" key="7">
    <source>
        <dbReference type="Proteomes" id="UP001501710"/>
    </source>
</evidence>
<evidence type="ECO:0000313" key="6">
    <source>
        <dbReference type="EMBL" id="GAA4227305.1"/>
    </source>
</evidence>
<gene>
    <name evidence="6" type="ORF">GCM10022254_14660</name>
</gene>
<keyword evidence="4" id="KW-0804">Transcription</keyword>
<feature type="domain" description="HTH merR-type" evidence="5">
    <location>
        <begin position="12"/>
        <end position="77"/>
    </location>
</feature>
<dbReference type="SMART" id="SM00422">
    <property type="entry name" value="HTH_MERR"/>
    <property type="match status" value="1"/>
</dbReference>
<dbReference type="PANTHER" id="PTHR30204:SF69">
    <property type="entry name" value="MERR-FAMILY TRANSCRIPTIONAL REGULATOR"/>
    <property type="match status" value="1"/>
</dbReference>
<dbReference type="Pfam" id="PF13411">
    <property type="entry name" value="MerR_1"/>
    <property type="match status" value="1"/>
</dbReference>
<keyword evidence="3" id="KW-0238">DNA-binding</keyword>
<proteinExistence type="predicted"/>
<keyword evidence="2" id="KW-0805">Transcription regulation</keyword>
<keyword evidence="7" id="KW-1185">Reference proteome</keyword>
<accession>A0ABP8BV92</accession>
<dbReference type="PROSITE" id="PS50937">
    <property type="entry name" value="HTH_MERR_2"/>
    <property type="match status" value="1"/>
</dbReference>
<dbReference type="Proteomes" id="UP001501710">
    <property type="component" value="Unassembled WGS sequence"/>
</dbReference>
<dbReference type="CDD" id="cd01282">
    <property type="entry name" value="HTH_MerR-like_sg3"/>
    <property type="match status" value="1"/>
</dbReference>
<evidence type="ECO:0000256" key="4">
    <source>
        <dbReference type="ARBA" id="ARBA00023163"/>
    </source>
</evidence>
<dbReference type="InterPro" id="IPR009061">
    <property type="entry name" value="DNA-bd_dom_put_sf"/>
</dbReference>
<dbReference type="Gene3D" id="1.10.1660.10">
    <property type="match status" value="1"/>
</dbReference>
<evidence type="ECO:0000256" key="2">
    <source>
        <dbReference type="ARBA" id="ARBA00023015"/>
    </source>
</evidence>
<evidence type="ECO:0000256" key="1">
    <source>
        <dbReference type="ARBA" id="ARBA00022491"/>
    </source>
</evidence>
<name>A0ABP8BV92_9ACTN</name>
<protein>
    <submittedName>
        <fullName evidence="6">MerR family transcriptional regulator</fullName>
    </submittedName>
</protein>
<sequence length="127" mass="14485">MERSSRDGDMLIGELSRRTGVSTRLLRYYGEQGLLEATRAANGYRHYDADSVLTVRKIRVLLNAGLSTEVIRSVLPCTRDDQPEFDWCADIRDLLDRELAVLDGRIEDLQRNRGTLARFVTHPSDPH</sequence>
<dbReference type="PRINTS" id="PR00040">
    <property type="entry name" value="HTHMERR"/>
</dbReference>